<dbReference type="AlphaFoldDB" id="A0AAV5UJ52"/>
<evidence type="ECO:0000256" key="1">
    <source>
        <dbReference type="ARBA" id="ARBA00005993"/>
    </source>
</evidence>
<gene>
    <name evidence="11" type="ORF">PENTCL1PPCAC_28675</name>
</gene>
<evidence type="ECO:0000256" key="2">
    <source>
        <dbReference type="ARBA" id="ARBA00022723"/>
    </source>
</evidence>
<dbReference type="InterPro" id="IPR001628">
    <property type="entry name" value="Znf_hrmn_rcpt"/>
</dbReference>
<proteinExistence type="inferred from homology"/>
<feature type="domain" description="Nuclear receptor" evidence="10">
    <location>
        <begin position="2"/>
        <end position="77"/>
    </location>
</feature>
<dbReference type="PROSITE" id="PS00031">
    <property type="entry name" value="NUCLEAR_REC_DBD_1"/>
    <property type="match status" value="1"/>
</dbReference>
<accession>A0AAV5UJ52</accession>
<name>A0AAV5UJ52_9BILA</name>
<dbReference type="Proteomes" id="UP001432027">
    <property type="component" value="Unassembled WGS sequence"/>
</dbReference>
<evidence type="ECO:0000259" key="10">
    <source>
        <dbReference type="PROSITE" id="PS51030"/>
    </source>
</evidence>
<organism evidence="11 12">
    <name type="scientific">Pristionchus entomophagus</name>
    <dbReference type="NCBI Taxonomy" id="358040"/>
    <lineage>
        <taxon>Eukaryota</taxon>
        <taxon>Metazoa</taxon>
        <taxon>Ecdysozoa</taxon>
        <taxon>Nematoda</taxon>
        <taxon>Chromadorea</taxon>
        <taxon>Rhabditida</taxon>
        <taxon>Rhabditina</taxon>
        <taxon>Diplogasteromorpha</taxon>
        <taxon>Diplogasteroidea</taxon>
        <taxon>Neodiplogasteridae</taxon>
        <taxon>Pristionchus</taxon>
    </lineage>
</organism>
<comment type="similarity">
    <text evidence="1">Belongs to the nuclear hormone receptor family.</text>
</comment>
<dbReference type="GO" id="GO:0003700">
    <property type="term" value="F:DNA-binding transcription factor activity"/>
    <property type="evidence" value="ECO:0007669"/>
    <property type="project" value="InterPro"/>
</dbReference>
<dbReference type="PRINTS" id="PR00047">
    <property type="entry name" value="STROIDFINGER"/>
</dbReference>
<evidence type="ECO:0000256" key="6">
    <source>
        <dbReference type="ARBA" id="ARBA00023125"/>
    </source>
</evidence>
<dbReference type="PROSITE" id="PS51030">
    <property type="entry name" value="NUCLEAR_REC_DBD_2"/>
    <property type="match status" value="1"/>
</dbReference>
<keyword evidence="9" id="KW-0539">Nucleus</keyword>
<evidence type="ECO:0000256" key="7">
    <source>
        <dbReference type="ARBA" id="ARBA00023163"/>
    </source>
</evidence>
<dbReference type="InterPro" id="IPR013088">
    <property type="entry name" value="Znf_NHR/GATA"/>
</dbReference>
<keyword evidence="4" id="KW-0862">Zinc</keyword>
<keyword evidence="3" id="KW-0863">Zinc-finger</keyword>
<evidence type="ECO:0000256" key="3">
    <source>
        <dbReference type="ARBA" id="ARBA00022771"/>
    </source>
</evidence>
<dbReference type="PANTHER" id="PTHR24083">
    <property type="entry name" value="NUCLEAR HORMONE RECEPTOR"/>
    <property type="match status" value="1"/>
</dbReference>
<keyword evidence="7" id="KW-0804">Transcription</keyword>
<dbReference type="Pfam" id="PF00105">
    <property type="entry name" value="zf-C4"/>
    <property type="match status" value="1"/>
</dbReference>
<dbReference type="InterPro" id="IPR050274">
    <property type="entry name" value="Nuclear_hormone_rcpt_NR2"/>
</dbReference>
<evidence type="ECO:0000256" key="4">
    <source>
        <dbReference type="ARBA" id="ARBA00022833"/>
    </source>
</evidence>
<keyword evidence="5" id="KW-0805">Transcription regulation</keyword>
<dbReference type="GO" id="GO:0043565">
    <property type="term" value="F:sequence-specific DNA binding"/>
    <property type="evidence" value="ECO:0007669"/>
    <property type="project" value="InterPro"/>
</dbReference>
<feature type="non-terminal residue" evidence="11">
    <location>
        <position position="1"/>
    </location>
</feature>
<dbReference type="GO" id="GO:0008270">
    <property type="term" value="F:zinc ion binding"/>
    <property type="evidence" value="ECO:0007669"/>
    <property type="project" value="UniProtKB-KW"/>
</dbReference>
<keyword evidence="12" id="KW-1185">Reference proteome</keyword>
<evidence type="ECO:0000313" key="12">
    <source>
        <dbReference type="Proteomes" id="UP001432027"/>
    </source>
</evidence>
<keyword evidence="8" id="KW-0675">Receptor</keyword>
<reference evidence="11" key="1">
    <citation type="submission" date="2023-10" db="EMBL/GenBank/DDBJ databases">
        <title>Genome assembly of Pristionchus species.</title>
        <authorList>
            <person name="Yoshida K."/>
            <person name="Sommer R.J."/>
        </authorList>
    </citation>
    <scope>NUCLEOTIDE SEQUENCE</scope>
    <source>
        <strain evidence="11">RS0144</strain>
    </source>
</reference>
<dbReference type="SMART" id="SM00399">
    <property type="entry name" value="ZnF_C4"/>
    <property type="match status" value="1"/>
</dbReference>
<sequence>CPSACVACGSSASGYNYEAPSCLPCKTFFRRKVLEEKDYRTCLKGERCSKEKSIRSCRSCRLDRCISGGMNPLLINGLQNIDSNPVVLRFLQKSVD</sequence>
<evidence type="ECO:0000256" key="5">
    <source>
        <dbReference type="ARBA" id="ARBA00023015"/>
    </source>
</evidence>
<keyword evidence="2" id="KW-0479">Metal-binding</keyword>
<evidence type="ECO:0000256" key="9">
    <source>
        <dbReference type="ARBA" id="ARBA00023242"/>
    </source>
</evidence>
<dbReference type="Gene3D" id="3.30.50.10">
    <property type="entry name" value="Erythroid Transcription Factor GATA-1, subunit A"/>
    <property type="match status" value="1"/>
</dbReference>
<keyword evidence="6" id="KW-0238">DNA-binding</keyword>
<dbReference type="EMBL" id="BTSX01000006">
    <property type="protein sequence ID" value="GMT06501.1"/>
    <property type="molecule type" value="Genomic_DNA"/>
</dbReference>
<dbReference type="SUPFAM" id="SSF57716">
    <property type="entry name" value="Glucocorticoid receptor-like (DNA-binding domain)"/>
    <property type="match status" value="1"/>
</dbReference>
<evidence type="ECO:0000256" key="8">
    <source>
        <dbReference type="ARBA" id="ARBA00023170"/>
    </source>
</evidence>
<comment type="caution">
    <text evidence="11">The sequence shown here is derived from an EMBL/GenBank/DDBJ whole genome shotgun (WGS) entry which is preliminary data.</text>
</comment>
<protein>
    <recommendedName>
        <fullName evidence="10">Nuclear receptor domain-containing protein</fullName>
    </recommendedName>
</protein>
<evidence type="ECO:0000313" key="11">
    <source>
        <dbReference type="EMBL" id="GMT06501.1"/>
    </source>
</evidence>